<keyword evidence="6" id="KW-0464">Manganese</keyword>
<dbReference type="FunFam" id="3.90.1640.10:FF:000001">
    <property type="entry name" value="Probable manganese-dependent inorganic pyrophosphatase"/>
    <property type="match status" value="1"/>
</dbReference>
<dbReference type="RefSeq" id="WP_057748119.1">
    <property type="nucleotide sequence ID" value="NZ_BJVH01000001.1"/>
</dbReference>
<evidence type="ECO:0000313" key="11">
    <source>
        <dbReference type="EMBL" id="KRN67624.1"/>
    </source>
</evidence>
<evidence type="ECO:0000256" key="8">
    <source>
        <dbReference type="ARBA" id="ARBA00047820"/>
    </source>
</evidence>
<evidence type="ECO:0000313" key="12">
    <source>
        <dbReference type="Proteomes" id="UP000051568"/>
    </source>
</evidence>
<comment type="catalytic activity">
    <reaction evidence="8">
        <text>diphosphate + H2O = 2 phosphate + H(+)</text>
        <dbReference type="Rhea" id="RHEA:24576"/>
        <dbReference type="ChEBI" id="CHEBI:15377"/>
        <dbReference type="ChEBI" id="CHEBI:15378"/>
        <dbReference type="ChEBI" id="CHEBI:33019"/>
        <dbReference type="ChEBI" id="CHEBI:43474"/>
        <dbReference type="EC" id="3.6.1.1"/>
    </reaction>
</comment>
<keyword evidence="12" id="KW-1185">Reference proteome</keyword>
<protein>
    <recommendedName>
        <fullName evidence="9">Probable manganese-dependent inorganic pyrophosphatase</fullName>
        <ecNumber evidence="3">3.6.1.1</ecNumber>
    </recommendedName>
    <alternativeName>
        <fullName evidence="7">Pyrophosphate phospho-hydrolase</fullName>
    </alternativeName>
</protein>
<organism evidence="11 12">
    <name type="scientific">Pediococcus cellicola</name>
    <dbReference type="NCBI Taxonomy" id="319652"/>
    <lineage>
        <taxon>Bacteria</taxon>
        <taxon>Bacillati</taxon>
        <taxon>Bacillota</taxon>
        <taxon>Bacilli</taxon>
        <taxon>Lactobacillales</taxon>
        <taxon>Lactobacillaceae</taxon>
        <taxon>Pediococcus</taxon>
    </lineage>
</organism>
<dbReference type="OrthoDB" id="9766150at2"/>
<dbReference type="EMBL" id="JQBR01000001">
    <property type="protein sequence ID" value="KRN67624.1"/>
    <property type="molecule type" value="Genomic_DNA"/>
</dbReference>
<keyword evidence="5" id="KW-0378">Hydrolase</keyword>
<dbReference type="SUPFAM" id="SSF64182">
    <property type="entry name" value="DHH phosphoesterases"/>
    <property type="match status" value="1"/>
</dbReference>
<reference evidence="11 12" key="1">
    <citation type="journal article" date="2015" name="Genome Announc.">
        <title>Expanding the biotechnology potential of lactobacilli through comparative genomics of 213 strains and associated genera.</title>
        <authorList>
            <person name="Sun Z."/>
            <person name="Harris H.M."/>
            <person name="McCann A."/>
            <person name="Guo C."/>
            <person name="Argimon S."/>
            <person name="Zhang W."/>
            <person name="Yang X."/>
            <person name="Jeffery I.B."/>
            <person name="Cooney J.C."/>
            <person name="Kagawa T.F."/>
            <person name="Liu W."/>
            <person name="Song Y."/>
            <person name="Salvetti E."/>
            <person name="Wrobel A."/>
            <person name="Rasinkangas P."/>
            <person name="Parkhill J."/>
            <person name="Rea M.C."/>
            <person name="O'Sullivan O."/>
            <person name="Ritari J."/>
            <person name="Douillard F.P."/>
            <person name="Paul Ross R."/>
            <person name="Yang R."/>
            <person name="Briner A.E."/>
            <person name="Felis G.E."/>
            <person name="de Vos W.M."/>
            <person name="Barrangou R."/>
            <person name="Klaenhammer T.R."/>
            <person name="Caufield P.W."/>
            <person name="Cui Y."/>
            <person name="Zhang H."/>
            <person name="O'Toole P.W."/>
        </authorList>
    </citation>
    <scope>NUCLEOTIDE SEQUENCE [LARGE SCALE GENOMIC DNA]</scope>
    <source>
        <strain evidence="11 12">DSM 17757</strain>
    </source>
</reference>
<name>A0A0R2IR79_9LACO</name>
<comment type="caution">
    <text evidence="11">The sequence shown here is derived from an EMBL/GenBank/DDBJ whole genome shotgun (WGS) entry which is preliminary data.</text>
</comment>
<dbReference type="Proteomes" id="UP000051568">
    <property type="component" value="Unassembled WGS sequence"/>
</dbReference>
<dbReference type="InterPro" id="IPR038763">
    <property type="entry name" value="DHH_sf"/>
</dbReference>
<dbReference type="FunFam" id="3.10.310.20:FF:000001">
    <property type="entry name" value="Probable manganese-dependent inorganic pyrophosphatase"/>
    <property type="match status" value="1"/>
</dbReference>
<dbReference type="Gene3D" id="3.10.310.20">
    <property type="entry name" value="DHHA2 domain"/>
    <property type="match status" value="1"/>
</dbReference>
<dbReference type="Pfam" id="PF01368">
    <property type="entry name" value="DHH"/>
    <property type="match status" value="1"/>
</dbReference>
<evidence type="ECO:0000256" key="7">
    <source>
        <dbReference type="ARBA" id="ARBA00032535"/>
    </source>
</evidence>
<dbReference type="Pfam" id="PF02833">
    <property type="entry name" value="DHHA2"/>
    <property type="match status" value="1"/>
</dbReference>
<evidence type="ECO:0000259" key="10">
    <source>
        <dbReference type="SMART" id="SM01131"/>
    </source>
</evidence>
<evidence type="ECO:0000256" key="6">
    <source>
        <dbReference type="ARBA" id="ARBA00023211"/>
    </source>
</evidence>
<dbReference type="InterPro" id="IPR001667">
    <property type="entry name" value="DDH_dom"/>
</dbReference>
<dbReference type="EC" id="3.6.1.1" evidence="3"/>
<evidence type="ECO:0000256" key="4">
    <source>
        <dbReference type="ARBA" id="ARBA00022723"/>
    </source>
</evidence>
<evidence type="ECO:0000256" key="9">
    <source>
        <dbReference type="ARBA" id="ARBA00071223"/>
    </source>
</evidence>
<proteinExistence type="inferred from homology"/>
<evidence type="ECO:0000256" key="1">
    <source>
        <dbReference type="ARBA" id="ARBA00001936"/>
    </source>
</evidence>
<dbReference type="Gene3D" id="3.90.1640.10">
    <property type="entry name" value="inorganic pyrophosphatase (n-terminal core)"/>
    <property type="match status" value="1"/>
</dbReference>
<dbReference type="STRING" id="319652.IV80_GL000167"/>
<sequence length="308" mass="33858">MSKELVFGHKNPDTDAISCAIEYAYLANKLGDEVEAVALGKTNNETNFVLDRFTVKAPRVITKAKPEVDSVVLVDHNEAIQSVDDIADVTVTSVIDHHKINFTSAQPLFYRAEPIGCCSTIIYKMYLENKVEIPSNIAGLMLSSIISDTLLLKSPTTTDDERKAVPELAKLAGIDDYEAYGIEMLKAGSDVNERSATDILEGDAKSFEMGGKTVRIGQVNAVDLNDVFKRQDELEQTMKDLMKTKSYDLFLLLATNVLTSDSELLALGEGTQTVEKAFNGKLNDNRMALPGVVSRKKQVVPPLTKMFD</sequence>
<dbReference type="PANTHER" id="PTHR12112:SF22">
    <property type="entry name" value="MANGANESE-DEPENDENT INORGANIC PYROPHOSPHATASE-RELATED"/>
    <property type="match status" value="1"/>
</dbReference>
<dbReference type="PATRIC" id="fig|319652.3.peg.169"/>
<comment type="similarity">
    <text evidence="2">Belongs to the PPase class C family.</text>
</comment>
<dbReference type="AlphaFoldDB" id="A0A0R2IR79"/>
<dbReference type="NCBIfam" id="NF003877">
    <property type="entry name" value="PRK05427.1"/>
    <property type="match status" value="1"/>
</dbReference>
<dbReference type="GO" id="GO:0004427">
    <property type="term" value="F:inorganic diphosphate phosphatase activity"/>
    <property type="evidence" value="ECO:0007669"/>
    <property type="project" value="UniProtKB-EC"/>
</dbReference>
<dbReference type="GO" id="GO:0005737">
    <property type="term" value="C:cytoplasm"/>
    <property type="evidence" value="ECO:0007669"/>
    <property type="project" value="InterPro"/>
</dbReference>
<dbReference type="GO" id="GO:0046872">
    <property type="term" value="F:metal ion binding"/>
    <property type="evidence" value="ECO:0007669"/>
    <property type="project" value="UniProtKB-KW"/>
</dbReference>
<accession>A0A0R2IR79</accession>
<dbReference type="InterPro" id="IPR004097">
    <property type="entry name" value="DHHA2"/>
</dbReference>
<evidence type="ECO:0000256" key="2">
    <source>
        <dbReference type="ARBA" id="ARBA00007350"/>
    </source>
</evidence>
<comment type="cofactor">
    <cofactor evidence="1">
        <name>Mn(2+)</name>
        <dbReference type="ChEBI" id="CHEBI:29035"/>
    </cofactor>
</comment>
<dbReference type="InterPro" id="IPR038222">
    <property type="entry name" value="DHHA2_dom_sf"/>
</dbReference>
<keyword evidence="4" id="KW-0479">Metal-binding</keyword>
<evidence type="ECO:0000256" key="5">
    <source>
        <dbReference type="ARBA" id="ARBA00022801"/>
    </source>
</evidence>
<feature type="domain" description="DHHA2" evidence="10">
    <location>
        <begin position="181"/>
        <end position="307"/>
    </location>
</feature>
<gene>
    <name evidence="11" type="ORF">IV80_GL000167</name>
</gene>
<dbReference type="SMART" id="SM01131">
    <property type="entry name" value="DHHA2"/>
    <property type="match status" value="1"/>
</dbReference>
<dbReference type="PANTHER" id="PTHR12112">
    <property type="entry name" value="BNIP - RELATED"/>
    <property type="match status" value="1"/>
</dbReference>
<evidence type="ECO:0000256" key="3">
    <source>
        <dbReference type="ARBA" id="ARBA00012146"/>
    </source>
</evidence>